<comment type="caution">
    <text evidence="1">The sequence shown here is derived from an EMBL/GenBank/DDBJ whole genome shotgun (WGS) entry which is preliminary data.</text>
</comment>
<reference evidence="1 2" key="1">
    <citation type="submission" date="2014-07" db="EMBL/GenBank/DDBJ databases">
        <authorList>
            <person name="McCorrison J."/>
            <person name="Sanka R."/>
            <person name="Torralba M."/>
            <person name="Gillis M."/>
            <person name="Haft D.H."/>
            <person name="Methe B."/>
            <person name="Sutton G."/>
            <person name="Nelson K.E."/>
        </authorList>
    </citation>
    <scope>NUCLEOTIDE SEQUENCE [LARGE SCALE GENOMIC DNA]</scope>
    <source>
        <strain evidence="1 2">DNF00314</strain>
    </source>
</reference>
<protein>
    <submittedName>
        <fullName evidence="1">Uncharacterized protein</fullName>
    </submittedName>
</protein>
<sequence length="290" mass="33720">MFGNNIKIHFAGSDNVFNSTVGLKLADVNYRLYTCYPFIVDKKITDDFTLKSNAPLIRKDLQFKHIIQDSGLFTLMFGAAKNKQLTYDDLVDWQDKLIKFTNSNDLQQTCVEVDCQKVLSPEDAWKLRYRMRDKLKNRQINVFHKEDGRKGLDRLIEFAEYIAISVPELRITNPKSFREDTHRLAWYIKNKKPEIDIHLLGCTDLKMLKQNRFCTSADSTSWLAPLQFGISRTSKGNMHINYHNKEIKQQYMEQARLFGVKEKSLPRTADYTISALLNKLDYQSVAGSQD</sequence>
<dbReference type="AlphaFoldDB" id="A0A096AN23"/>
<proteinExistence type="predicted"/>
<evidence type="ECO:0000313" key="2">
    <source>
        <dbReference type="Proteomes" id="UP000029628"/>
    </source>
</evidence>
<name>A0A096AN23_9FIRM</name>
<evidence type="ECO:0000313" key="1">
    <source>
        <dbReference type="EMBL" id="KGF48091.1"/>
    </source>
</evidence>
<dbReference type="Proteomes" id="UP000029628">
    <property type="component" value="Unassembled WGS sequence"/>
</dbReference>
<keyword evidence="2" id="KW-1185">Reference proteome</keyword>
<organism evidence="1 2">
    <name type="scientific">Veillonella montpellierensis DNF00314</name>
    <dbReference type="NCBI Taxonomy" id="1401067"/>
    <lineage>
        <taxon>Bacteria</taxon>
        <taxon>Bacillati</taxon>
        <taxon>Bacillota</taxon>
        <taxon>Negativicutes</taxon>
        <taxon>Veillonellales</taxon>
        <taxon>Veillonellaceae</taxon>
        <taxon>Veillonella</taxon>
    </lineage>
</organism>
<accession>A0A096AN23</accession>
<gene>
    <name evidence="1" type="ORF">HMPREF0872_00345</name>
</gene>
<dbReference type="EMBL" id="JRNT01000005">
    <property type="protein sequence ID" value="KGF48091.1"/>
    <property type="molecule type" value="Genomic_DNA"/>
</dbReference>